<gene>
    <name evidence="1" type="ORF">COLO4_33251</name>
</gene>
<reference evidence="2" key="1">
    <citation type="submission" date="2013-09" db="EMBL/GenBank/DDBJ databases">
        <title>Corchorus olitorius genome sequencing.</title>
        <authorList>
            <person name="Alam M."/>
            <person name="Haque M.S."/>
            <person name="Islam M.S."/>
            <person name="Emdad E.M."/>
            <person name="Islam M.M."/>
            <person name="Ahmed B."/>
            <person name="Halim A."/>
            <person name="Hossen Q.M.M."/>
            <person name="Hossain M.Z."/>
            <person name="Ahmed R."/>
            <person name="Khan M.M."/>
            <person name="Islam R."/>
            <person name="Rashid M.M."/>
            <person name="Khan S.A."/>
            <person name="Rahman M.S."/>
            <person name="Alam M."/>
            <person name="Yahiya A.S."/>
            <person name="Khan M.S."/>
            <person name="Azam M.S."/>
            <person name="Haque T."/>
            <person name="Lashkar M.Z.H."/>
            <person name="Akhand A.I."/>
            <person name="Morshed G."/>
            <person name="Roy S."/>
            <person name="Uddin K.S."/>
            <person name="Rabeya T."/>
            <person name="Hossain A.S."/>
            <person name="Chowdhury A."/>
            <person name="Snigdha A.R."/>
            <person name="Mortoza M.S."/>
            <person name="Matin S.A."/>
            <person name="Hoque S.M.E."/>
            <person name="Islam M.K."/>
            <person name="Roy D.K."/>
            <person name="Haider R."/>
            <person name="Moosa M.M."/>
            <person name="Elias S.M."/>
            <person name="Hasan A.M."/>
            <person name="Jahan S."/>
            <person name="Shafiuddin M."/>
            <person name="Mahmood N."/>
            <person name="Shommy N.S."/>
        </authorList>
    </citation>
    <scope>NUCLEOTIDE SEQUENCE [LARGE SCALE GENOMIC DNA]</scope>
    <source>
        <strain evidence="2">cv. O-4</strain>
    </source>
</reference>
<accession>A0A1R3GV92</accession>
<name>A0A1R3GV92_9ROSI</name>
<dbReference type="Proteomes" id="UP000187203">
    <property type="component" value="Unassembled WGS sequence"/>
</dbReference>
<dbReference type="AlphaFoldDB" id="A0A1R3GV92"/>
<dbReference type="EMBL" id="AWUE01021497">
    <property type="protein sequence ID" value="OMO62048.1"/>
    <property type="molecule type" value="Genomic_DNA"/>
</dbReference>
<keyword evidence="2" id="KW-1185">Reference proteome</keyword>
<protein>
    <submittedName>
        <fullName evidence="1">Uncharacterized protein</fullName>
    </submittedName>
</protein>
<proteinExistence type="predicted"/>
<sequence>MALMKAAESFIGVNVIVNVQSRKLRRYFLRIRHDVVPFLKFRSGSGTNATRSCNIGSENDHA</sequence>
<evidence type="ECO:0000313" key="1">
    <source>
        <dbReference type="EMBL" id="OMO62048.1"/>
    </source>
</evidence>
<organism evidence="1 2">
    <name type="scientific">Corchorus olitorius</name>
    <dbReference type="NCBI Taxonomy" id="93759"/>
    <lineage>
        <taxon>Eukaryota</taxon>
        <taxon>Viridiplantae</taxon>
        <taxon>Streptophyta</taxon>
        <taxon>Embryophyta</taxon>
        <taxon>Tracheophyta</taxon>
        <taxon>Spermatophyta</taxon>
        <taxon>Magnoliopsida</taxon>
        <taxon>eudicotyledons</taxon>
        <taxon>Gunneridae</taxon>
        <taxon>Pentapetalae</taxon>
        <taxon>rosids</taxon>
        <taxon>malvids</taxon>
        <taxon>Malvales</taxon>
        <taxon>Malvaceae</taxon>
        <taxon>Grewioideae</taxon>
        <taxon>Apeibeae</taxon>
        <taxon>Corchorus</taxon>
    </lineage>
</organism>
<comment type="caution">
    <text evidence="1">The sequence shown here is derived from an EMBL/GenBank/DDBJ whole genome shotgun (WGS) entry which is preliminary data.</text>
</comment>
<evidence type="ECO:0000313" key="2">
    <source>
        <dbReference type="Proteomes" id="UP000187203"/>
    </source>
</evidence>